<dbReference type="InterPro" id="IPR041664">
    <property type="entry name" value="AAA_16"/>
</dbReference>
<evidence type="ECO:0000313" key="5">
    <source>
        <dbReference type="Proteomes" id="UP000239576"/>
    </source>
</evidence>
<dbReference type="Proteomes" id="UP000239576">
    <property type="component" value="Unassembled WGS sequence"/>
</dbReference>
<dbReference type="OrthoDB" id="2893300at2"/>
<dbReference type="SUPFAM" id="SSF52540">
    <property type="entry name" value="P-loop containing nucleoside triphosphate hydrolases"/>
    <property type="match status" value="1"/>
</dbReference>
<dbReference type="SUPFAM" id="SSF52200">
    <property type="entry name" value="Toll/Interleukin receptor TIR domain"/>
    <property type="match status" value="1"/>
</dbReference>
<dbReference type="Gene3D" id="1.25.40.10">
    <property type="entry name" value="Tetratricopeptide repeat domain"/>
    <property type="match status" value="1"/>
</dbReference>
<dbReference type="SMART" id="SM00028">
    <property type="entry name" value="TPR"/>
    <property type="match status" value="4"/>
</dbReference>
<evidence type="ECO:0000313" key="4">
    <source>
        <dbReference type="EMBL" id="PSB34310.1"/>
    </source>
</evidence>
<dbReference type="Pfam" id="PF17874">
    <property type="entry name" value="TPR_MalT"/>
    <property type="match status" value="1"/>
</dbReference>
<comment type="caution">
    <text evidence="4">The sequence shown here is derived from an EMBL/GenBank/DDBJ whole genome shotgun (WGS) entry which is preliminary data.</text>
</comment>
<dbReference type="InterPro" id="IPR019734">
    <property type="entry name" value="TPR_rpt"/>
</dbReference>
<dbReference type="SUPFAM" id="SSF48452">
    <property type="entry name" value="TPR-like"/>
    <property type="match status" value="2"/>
</dbReference>
<dbReference type="Pfam" id="PF13191">
    <property type="entry name" value="AAA_16"/>
    <property type="match status" value="1"/>
</dbReference>
<evidence type="ECO:0000256" key="1">
    <source>
        <dbReference type="SAM" id="MobiDB-lite"/>
    </source>
</evidence>
<keyword evidence="5" id="KW-1185">Reference proteome</keyword>
<dbReference type="InterPro" id="IPR041617">
    <property type="entry name" value="TPR_MalT"/>
</dbReference>
<accession>A0A2T1ENI5</accession>
<feature type="domain" description="Orc1-like AAA ATPase" evidence="2">
    <location>
        <begin position="173"/>
        <end position="354"/>
    </location>
</feature>
<name>A0A2T1ENI5_9CYAN</name>
<dbReference type="InterPro" id="IPR027417">
    <property type="entry name" value="P-loop_NTPase"/>
</dbReference>
<dbReference type="PANTHER" id="PTHR47691">
    <property type="entry name" value="REGULATOR-RELATED"/>
    <property type="match status" value="1"/>
</dbReference>
<proteinExistence type="predicted"/>
<evidence type="ECO:0000259" key="3">
    <source>
        <dbReference type="Pfam" id="PF17874"/>
    </source>
</evidence>
<feature type="region of interest" description="Disordered" evidence="1">
    <location>
        <begin position="144"/>
        <end position="163"/>
    </location>
</feature>
<feature type="domain" description="MalT-like TPR region" evidence="3">
    <location>
        <begin position="602"/>
        <end position="781"/>
    </location>
</feature>
<reference evidence="5" key="1">
    <citation type="submission" date="2018-02" db="EMBL/GenBank/DDBJ databases">
        <authorList>
            <person name="Moore K."/>
            <person name="Momper L."/>
        </authorList>
    </citation>
    <scope>NUCLEOTIDE SEQUENCE [LARGE SCALE GENOMIC DNA]</scope>
    <source>
        <strain evidence="5">ULC18</strain>
    </source>
</reference>
<protein>
    <recommendedName>
        <fullName evidence="6">TIR domain-containing protein</fullName>
    </recommendedName>
</protein>
<sequence length="799" mass="88413">MSTKRFRVAFSFAGEKRDFVKAIASLLAQQFGEDKILYDKYHEAEFARYDLGIYLPKLYGEQSDLIVPVLCPNYDTKRWTGWEWIHIYGLLTKADGYRVIPCRFEYANADGLSPASGFIELDQKTPEQAATLILERLALNEGRPRDHYTKDSGSGGTHSSANIPHNLPRLQSFFGREAELQKIAEALAPDARGWGALIDGPGGIGKTALAIRAAELVPAGRFRRIIFLSSKERELTADGQRALGYFVLPSYLEMLNAIARELGQPDLAKAPEAERSEVILRALREADVLLVLDNLETLPETDRDRLFTFLNRLPRGCSAIVTSRRRSDASASILRLDRLDWPAAQSLLADLAQHNDRLAPTTEPERRALYEETGGNPLLMRWVVGQLGLGRCKTIAAALDFLRRAPAENNPLEFVFGDLLDTFTTNETQVLAALTHFTRLMPTTFIAELASLNEAAAQGALSDLANRALVLPDAEERHFALVPLVADFLRKQKPEVVAETGNRLEQRAYALIVENGYREYDRFPVLDAAWPTVAAAIPLFLAGPNPRLQTVCTALQTFLNFTGRWDEWLSLNQQAEARAIAAGDWNKAGWRAYQVGEIHRLRQQADAVLDCADRAAAHWQSAGARERATAIHLRGKGHQLKQDYPAALSAYREALDLYRSLSAESEEVALTLNSLADIEQRSGDLTAAEQDYREALRVARAIGDAEGVASYTGNLAALVLDRKDWSGAETLAREALPLAEKVGRQQLIASNCRRIAKALVRQGQAAEALPYARRAVTIYTQLGSPDLASAQATLRECEG</sequence>
<dbReference type="InterPro" id="IPR011990">
    <property type="entry name" value="TPR-like_helical_dom_sf"/>
</dbReference>
<dbReference type="InterPro" id="IPR035897">
    <property type="entry name" value="Toll_tir_struct_dom_sf"/>
</dbReference>
<evidence type="ECO:0000259" key="2">
    <source>
        <dbReference type="Pfam" id="PF13191"/>
    </source>
</evidence>
<gene>
    <name evidence="4" type="ORF">C7B82_02235</name>
</gene>
<evidence type="ECO:0008006" key="6">
    <source>
        <dbReference type="Google" id="ProtNLM"/>
    </source>
</evidence>
<dbReference type="PANTHER" id="PTHR47691:SF3">
    <property type="entry name" value="HTH-TYPE TRANSCRIPTIONAL REGULATOR RV0890C-RELATED"/>
    <property type="match status" value="1"/>
</dbReference>
<reference evidence="4 5" key="2">
    <citation type="submission" date="2018-03" db="EMBL/GenBank/DDBJ databases">
        <title>The ancient ancestry and fast evolution of plastids.</title>
        <authorList>
            <person name="Moore K.R."/>
            <person name="Magnabosco C."/>
            <person name="Momper L."/>
            <person name="Gold D.A."/>
            <person name="Bosak T."/>
            <person name="Fournier G.P."/>
        </authorList>
    </citation>
    <scope>NUCLEOTIDE SEQUENCE [LARGE SCALE GENOMIC DNA]</scope>
    <source>
        <strain evidence="4 5">ULC18</strain>
    </source>
</reference>
<dbReference type="Gene3D" id="3.40.50.300">
    <property type="entry name" value="P-loop containing nucleotide triphosphate hydrolases"/>
    <property type="match status" value="1"/>
</dbReference>
<dbReference type="RefSeq" id="WP_106254685.1">
    <property type="nucleotide sequence ID" value="NZ_CAWNSW010000073.1"/>
</dbReference>
<dbReference type="EMBL" id="PVWK01000014">
    <property type="protein sequence ID" value="PSB34310.1"/>
    <property type="molecule type" value="Genomic_DNA"/>
</dbReference>
<dbReference type="AlphaFoldDB" id="A0A2T1ENI5"/>
<organism evidence="4 5">
    <name type="scientific">Stenomitos frigidus ULC18</name>
    <dbReference type="NCBI Taxonomy" id="2107698"/>
    <lineage>
        <taxon>Bacteria</taxon>
        <taxon>Bacillati</taxon>
        <taxon>Cyanobacteriota</taxon>
        <taxon>Cyanophyceae</taxon>
        <taxon>Leptolyngbyales</taxon>
        <taxon>Leptolyngbyaceae</taxon>
        <taxon>Stenomitos</taxon>
    </lineage>
</organism>